<dbReference type="EMBL" id="WTVQ01000018">
    <property type="protein sequence ID" value="NMG75540.1"/>
    <property type="molecule type" value="Genomic_DNA"/>
</dbReference>
<organism evidence="2 3">
    <name type="scientific">Aromatoleum diolicum</name>
    <dbReference type="NCBI Taxonomy" id="75796"/>
    <lineage>
        <taxon>Bacteria</taxon>
        <taxon>Pseudomonadati</taxon>
        <taxon>Pseudomonadota</taxon>
        <taxon>Betaproteobacteria</taxon>
        <taxon>Rhodocyclales</taxon>
        <taxon>Rhodocyclaceae</taxon>
        <taxon>Aromatoleum</taxon>
    </lineage>
</organism>
<reference evidence="2 3" key="1">
    <citation type="submission" date="2019-12" db="EMBL/GenBank/DDBJ databases">
        <title>Comparative genomics gives insights into the taxonomy of the Azoarcus-Aromatoleum group and reveals separate origins of nif in the plant-associated Azoarcus and non-plant-associated Aromatoleum sub-groups.</title>
        <authorList>
            <person name="Lafos M."/>
            <person name="Maluk M."/>
            <person name="Batista M."/>
            <person name="Junghare M."/>
            <person name="Carmona M."/>
            <person name="Faoro H."/>
            <person name="Cruz L.M."/>
            <person name="Battistoni F."/>
            <person name="De Souza E."/>
            <person name="Pedrosa F."/>
            <person name="Chen W.-M."/>
            <person name="Poole P.S."/>
            <person name="Dixon R.A."/>
            <person name="James E.K."/>
        </authorList>
    </citation>
    <scope>NUCLEOTIDE SEQUENCE [LARGE SCALE GENOMIC DNA]</scope>
    <source>
        <strain evidence="2 3">22Lin</strain>
    </source>
</reference>
<keyword evidence="1" id="KW-0732">Signal</keyword>
<dbReference type="PANTHER" id="PTHR36302">
    <property type="entry name" value="BLR7088 PROTEIN"/>
    <property type="match status" value="1"/>
</dbReference>
<feature type="chain" id="PRO_5046364524" evidence="1">
    <location>
        <begin position="21"/>
        <end position="151"/>
    </location>
</feature>
<dbReference type="SUPFAM" id="SSF110087">
    <property type="entry name" value="DR1885-like metal-binding protein"/>
    <property type="match status" value="1"/>
</dbReference>
<dbReference type="Proteomes" id="UP000648984">
    <property type="component" value="Unassembled WGS sequence"/>
</dbReference>
<gene>
    <name evidence="2" type="ORF">GPA25_12305</name>
</gene>
<accession>A0ABX1QBY0</accession>
<dbReference type="Gene3D" id="2.60.40.1890">
    <property type="entry name" value="PCu(A)C copper chaperone"/>
    <property type="match status" value="1"/>
</dbReference>
<dbReference type="Pfam" id="PF04314">
    <property type="entry name" value="PCuAC"/>
    <property type="match status" value="1"/>
</dbReference>
<comment type="caution">
    <text evidence="2">The sequence shown here is derived from an EMBL/GenBank/DDBJ whole genome shotgun (WGS) entry which is preliminary data.</text>
</comment>
<name>A0ABX1QBY0_9RHOO</name>
<evidence type="ECO:0000313" key="3">
    <source>
        <dbReference type="Proteomes" id="UP000648984"/>
    </source>
</evidence>
<proteinExistence type="predicted"/>
<protein>
    <submittedName>
        <fullName evidence="2">Copper chaperone PCu(A)C</fullName>
    </submittedName>
</protein>
<evidence type="ECO:0000313" key="2">
    <source>
        <dbReference type="EMBL" id="NMG75540.1"/>
    </source>
</evidence>
<dbReference type="InterPro" id="IPR058248">
    <property type="entry name" value="Lxx211020-like"/>
</dbReference>
<keyword evidence="3" id="KW-1185">Reference proteome</keyword>
<dbReference type="InterPro" id="IPR007410">
    <property type="entry name" value="LpqE-like"/>
</dbReference>
<evidence type="ECO:0000256" key="1">
    <source>
        <dbReference type="SAM" id="SignalP"/>
    </source>
</evidence>
<sequence>MKKILAAVLLSFAVSIPALAEVKIEEPWVRATVAQQKATGAFMRITAPQDARLVSAKSPVAGKVEIHEMVLENDVMKMRPVAAVELPAGKPVELKPGGHHVMLLELKRPLSPGDDVPISLVVEGSDGKRETLELAAPVRPLHSTSGGNHGR</sequence>
<dbReference type="RefSeq" id="WP_169260688.1">
    <property type="nucleotide sequence ID" value="NZ_WTVQ01000018.1"/>
</dbReference>
<dbReference type="PANTHER" id="PTHR36302:SF1">
    <property type="entry name" value="COPPER CHAPERONE PCU(A)C"/>
    <property type="match status" value="1"/>
</dbReference>
<feature type="signal peptide" evidence="1">
    <location>
        <begin position="1"/>
        <end position="20"/>
    </location>
</feature>
<dbReference type="InterPro" id="IPR036182">
    <property type="entry name" value="PCuAC_sf"/>
</dbReference>